<name>K2RUZ9_MACPH</name>
<evidence type="ECO:0000256" key="1">
    <source>
        <dbReference type="SAM" id="MobiDB-lite"/>
    </source>
</evidence>
<comment type="caution">
    <text evidence="3">The sequence shown here is derived from an EMBL/GenBank/DDBJ whole genome shotgun (WGS) entry which is preliminary data.</text>
</comment>
<feature type="compositionally biased region" description="Basic and acidic residues" evidence="1">
    <location>
        <begin position="254"/>
        <end position="274"/>
    </location>
</feature>
<organism evidence="3 4">
    <name type="scientific">Macrophomina phaseolina (strain MS6)</name>
    <name type="common">Charcoal rot fungus</name>
    <dbReference type="NCBI Taxonomy" id="1126212"/>
    <lineage>
        <taxon>Eukaryota</taxon>
        <taxon>Fungi</taxon>
        <taxon>Dikarya</taxon>
        <taxon>Ascomycota</taxon>
        <taxon>Pezizomycotina</taxon>
        <taxon>Dothideomycetes</taxon>
        <taxon>Dothideomycetes incertae sedis</taxon>
        <taxon>Botryosphaeriales</taxon>
        <taxon>Botryosphaeriaceae</taxon>
        <taxon>Macrophomina</taxon>
    </lineage>
</organism>
<proteinExistence type="predicted"/>
<dbReference type="Proteomes" id="UP000007129">
    <property type="component" value="Unassembled WGS sequence"/>
</dbReference>
<dbReference type="InParanoid" id="K2RUZ9"/>
<sequence>MDALLLAVFLLGGVDFCFVPLDAAAQKSETAYNAANLADPKERYNEEDAGATVFGRRVRTLEQAEGYVSCDARESRKDQRLIMFFVAASEIAKNGGANEGYQLRRPRQRGSNEVCAAAIPLDVIRGPPITRLTISVLDEIRIGEQRNEQRDGDRGSAGDEASQIAKADVGIAQAQKHRVEQQARVGEHRPIARLVLLFHGEQIAPALVLLAREIAQAEHAGNGNSKGHGTDDVEGVLDGLTRANASLLEAGGQRQEDCKGEQSTKACEHANKTG</sequence>
<evidence type="ECO:0000313" key="4">
    <source>
        <dbReference type="Proteomes" id="UP000007129"/>
    </source>
</evidence>
<reference evidence="3 4" key="1">
    <citation type="journal article" date="2012" name="BMC Genomics">
        <title>Tools to kill: Genome of one of the most destructive plant pathogenic fungi Macrophomina phaseolina.</title>
        <authorList>
            <person name="Islam M.S."/>
            <person name="Haque M.S."/>
            <person name="Islam M.M."/>
            <person name="Emdad E.M."/>
            <person name="Halim A."/>
            <person name="Hossen Q.M.M."/>
            <person name="Hossain M.Z."/>
            <person name="Ahmed B."/>
            <person name="Rahim S."/>
            <person name="Rahman M.S."/>
            <person name="Alam M.M."/>
            <person name="Hou S."/>
            <person name="Wan X."/>
            <person name="Saito J.A."/>
            <person name="Alam M."/>
        </authorList>
    </citation>
    <scope>NUCLEOTIDE SEQUENCE [LARGE SCALE GENOMIC DNA]</scope>
    <source>
        <strain evidence="3 4">MS6</strain>
    </source>
</reference>
<dbReference type="EMBL" id="AHHD01000376">
    <property type="protein sequence ID" value="EKG13994.1"/>
    <property type="molecule type" value="Genomic_DNA"/>
</dbReference>
<keyword evidence="2" id="KW-0732">Signal</keyword>
<dbReference type="HOGENOM" id="CLU_1015894_0_0_1"/>
<protein>
    <submittedName>
        <fullName evidence="3">Uncharacterized protein</fullName>
    </submittedName>
</protein>
<feature type="chain" id="PRO_5003863980" evidence="2">
    <location>
        <begin position="17"/>
        <end position="274"/>
    </location>
</feature>
<feature type="signal peptide" evidence="2">
    <location>
        <begin position="1"/>
        <end position="16"/>
    </location>
</feature>
<feature type="region of interest" description="Disordered" evidence="1">
    <location>
        <begin position="250"/>
        <end position="274"/>
    </location>
</feature>
<dbReference type="VEuPathDB" id="FungiDB:MPH_08868"/>
<evidence type="ECO:0000313" key="3">
    <source>
        <dbReference type="EMBL" id="EKG13994.1"/>
    </source>
</evidence>
<gene>
    <name evidence="3" type="ORF">MPH_08868</name>
</gene>
<accession>K2RUZ9</accession>
<dbReference type="AlphaFoldDB" id="K2RUZ9"/>
<evidence type="ECO:0000256" key="2">
    <source>
        <dbReference type="SAM" id="SignalP"/>
    </source>
</evidence>